<dbReference type="Proteomes" id="UP001140949">
    <property type="component" value="Unassembled WGS sequence"/>
</dbReference>
<feature type="transmembrane region" description="Helical" evidence="1">
    <location>
        <begin position="28"/>
        <end position="51"/>
    </location>
</feature>
<sequence length="74" mass="8872">MMSSMFLLLLLVQGWIYRLKLHRLLRPLLYTLILLSFRLLSTVTLVYIQVINEMEMEKCRMVAKVLYFETIKCS</sequence>
<dbReference type="AlphaFoldDB" id="A0AAX6H2Y7"/>
<keyword evidence="3" id="KW-1185">Reference proteome</keyword>
<name>A0AAX6H2Y7_IRIPA</name>
<dbReference type="EMBL" id="JANAVB010013598">
    <property type="protein sequence ID" value="KAJ6834998.1"/>
    <property type="molecule type" value="Genomic_DNA"/>
</dbReference>
<comment type="caution">
    <text evidence="2">The sequence shown here is derived from an EMBL/GenBank/DDBJ whole genome shotgun (WGS) entry which is preliminary data.</text>
</comment>
<accession>A0AAX6H2Y7</accession>
<organism evidence="2 3">
    <name type="scientific">Iris pallida</name>
    <name type="common">Sweet iris</name>
    <dbReference type="NCBI Taxonomy" id="29817"/>
    <lineage>
        <taxon>Eukaryota</taxon>
        <taxon>Viridiplantae</taxon>
        <taxon>Streptophyta</taxon>
        <taxon>Embryophyta</taxon>
        <taxon>Tracheophyta</taxon>
        <taxon>Spermatophyta</taxon>
        <taxon>Magnoliopsida</taxon>
        <taxon>Liliopsida</taxon>
        <taxon>Asparagales</taxon>
        <taxon>Iridaceae</taxon>
        <taxon>Iridoideae</taxon>
        <taxon>Irideae</taxon>
        <taxon>Iris</taxon>
    </lineage>
</organism>
<keyword evidence="1" id="KW-1133">Transmembrane helix</keyword>
<evidence type="ECO:0000313" key="2">
    <source>
        <dbReference type="EMBL" id="KAJ6834998.1"/>
    </source>
</evidence>
<keyword evidence="1" id="KW-0472">Membrane</keyword>
<proteinExistence type="predicted"/>
<evidence type="ECO:0000256" key="1">
    <source>
        <dbReference type="SAM" id="Phobius"/>
    </source>
</evidence>
<reference evidence="2" key="2">
    <citation type="submission" date="2023-04" db="EMBL/GenBank/DDBJ databases">
        <authorList>
            <person name="Bruccoleri R.E."/>
            <person name="Oakeley E.J."/>
            <person name="Faust A.-M."/>
            <person name="Dessus-Babus S."/>
            <person name="Altorfer M."/>
            <person name="Burckhardt D."/>
            <person name="Oertli M."/>
            <person name="Naumann U."/>
            <person name="Petersen F."/>
            <person name="Wong J."/>
        </authorList>
    </citation>
    <scope>NUCLEOTIDE SEQUENCE</scope>
    <source>
        <strain evidence="2">GSM-AAB239-AS_SAM_17_03QT</strain>
        <tissue evidence="2">Leaf</tissue>
    </source>
</reference>
<gene>
    <name evidence="2" type="ORF">M6B38_123345</name>
</gene>
<reference evidence="2" key="1">
    <citation type="journal article" date="2023" name="GigaByte">
        <title>Genome assembly of the bearded iris, Iris pallida Lam.</title>
        <authorList>
            <person name="Bruccoleri R.E."/>
            <person name="Oakeley E.J."/>
            <person name="Faust A.M.E."/>
            <person name="Altorfer M."/>
            <person name="Dessus-Babus S."/>
            <person name="Burckhardt D."/>
            <person name="Oertli M."/>
            <person name="Naumann U."/>
            <person name="Petersen F."/>
            <person name="Wong J."/>
        </authorList>
    </citation>
    <scope>NUCLEOTIDE SEQUENCE</scope>
    <source>
        <strain evidence="2">GSM-AAB239-AS_SAM_17_03QT</strain>
    </source>
</reference>
<keyword evidence="1" id="KW-0812">Transmembrane</keyword>
<evidence type="ECO:0000313" key="3">
    <source>
        <dbReference type="Proteomes" id="UP001140949"/>
    </source>
</evidence>
<protein>
    <submittedName>
        <fullName evidence="2">Formin-like protein 3 isoform X2</fullName>
    </submittedName>
</protein>